<protein>
    <submittedName>
        <fullName evidence="1">Uncharacterized protein</fullName>
    </submittedName>
</protein>
<gene>
    <name evidence="1" type="ORF">LCGC14_1359810</name>
</gene>
<sequence>MKPAYRLLRVKNANPWTLFHGFHGSRQLPYNKELRSVEEQVWNPGKKGMGPGFISGWHVILDRDECIEYLQRFTDKSDIVIAKVHVARLRPKPRATSNVQLARYMKIDAWDWAKDKSHKLHGERHLYT</sequence>
<dbReference type="EMBL" id="LAZR01008488">
    <property type="protein sequence ID" value="KKM78453.1"/>
    <property type="molecule type" value="Genomic_DNA"/>
</dbReference>
<dbReference type="AlphaFoldDB" id="A0A0F9K913"/>
<name>A0A0F9K913_9ZZZZ</name>
<evidence type="ECO:0000313" key="1">
    <source>
        <dbReference type="EMBL" id="KKM78453.1"/>
    </source>
</evidence>
<accession>A0A0F9K913</accession>
<reference evidence="1" key="1">
    <citation type="journal article" date="2015" name="Nature">
        <title>Complex archaea that bridge the gap between prokaryotes and eukaryotes.</title>
        <authorList>
            <person name="Spang A."/>
            <person name="Saw J.H."/>
            <person name="Jorgensen S.L."/>
            <person name="Zaremba-Niedzwiedzka K."/>
            <person name="Martijn J."/>
            <person name="Lind A.E."/>
            <person name="van Eijk R."/>
            <person name="Schleper C."/>
            <person name="Guy L."/>
            <person name="Ettema T.J."/>
        </authorList>
    </citation>
    <scope>NUCLEOTIDE SEQUENCE</scope>
</reference>
<comment type="caution">
    <text evidence="1">The sequence shown here is derived from an EMBL/GenBank/DDBJ whole genome shotgun (WGS) entry which is preliminary data.</text>
</comment>
<organism evidence="1">
    <name type="scientific">marine sediment metagenome</name>
    <dbReference type="NCBI Taxonomy" id="412755"/>
    <lineage>
        <taxon>unclassified sequences</taxon>
        <taxon>metagenomes</taxon>
        <taxon>ecological metagenomes</taxon>
    </lineage>
</organism>
<proteinExistence type="predicted"/>